<dbReference type="InterPro" id="IPR002220">
    <property type="entry name" value="DapA-like"/>
</dbReference>
<sequence length="183" mass="20087">MPALVYSSKPHETAAHFRSVASATDLPIMVYNNPPIYKNDVTPDILATLTDCENIVCFKDSSGDTRRFIDLRNTVGDRFVLFAGLDDVVVESIAVGAEGWISGMSNAFRAKGKRYSVSPRQQRYEEAMALYRWFMPLLHLDARPDLVQCIKLCEELLGRGSAIYPSAASGAGRRNAPAGGGDR</sequence>
<dbReference type="PANTHER" id="PTHR12128">
    <property type="entry name" value="DIHYDRODIPICOLINATE SYNTHASE"/>
    <property type="match status" value="1"/>
</dbReference>
<dbReference type="AlphaFoldDB" id="A0A2X3ESZ7"/>
<dbReference type="EC" id="4.3.3.7" evidence="2"/>
<organism evidence="2 3">
    <name type="scientific">Klebsiella pneumoniae</name>
    <dbReference type="NCBI Taxonomy" id="573"/>
    <lineage>
        <taxon>Bacteria</taxon>
        <taxon>Pseudomonadati</taxon>
        <taxon>Pseudomonadota</taxon>
        <taxon>Gammaproteobacteria</taxon>
        <taxon>Enterobacterales</taxon>
        <taxon>Enterobacteriaceae</taxon>
        <taxon>Klebsiella/Raoultella group</taxon>
        <taxon>Klebsiella</taxon>
        <taxon>Klebsiella pneumoniae complex</taxon>
    </lineage>
</organism>
<dbReference type="GO" id="GO:0008840">
    <property type="term" value="F:4-hydroxy-tetrahydrodipicolinate synthase activity"/>
    <property type="evidence" value="ECO:0007669"/>
    <property type="project" value="UniProtKB-EC"/>
</dbReference>
<dbReference type="Pfam" id="PF00701">
    <property type="entry name" value="DHDPS"/>
    <property type="match status" value="1"/>
</dbReference>
<protein>
    <submittedName>
        <fullName evidence="2">Dihydrodipicolinate synthase</fullName>
        <ecNumber evidence="2">4.3.3.7</ecNumber>
    </submittedName>
</protein>
<proteinExistence type="predicted"/>
<evidence type="ECO:0000313" key="2">
    <source>
        <dbReference type="EMBL" id="SQC39491.1"/>
    </source>
</evidence>
<keyword evidence="1 2" id="KW-0456">Lyase</keyword>
<dbReference type="SUPFAM" id="SSF51569">
    <property type="entry name" value="Aldolase"/>
    <property type="match status" value="1"/>
</dbReference>
<dbReference type="PANTHER" id="PTHR12128:SF72">
    <property type="entry name" value="DIHYDRODIPICOLINATE SYNTHASE"/>
    <property type="match status" value="1"/>
</dbReference>
<dbReference type="Gene3D" id="3.20.20.70">
    <property type="entry name" value="Aldolase class I"/>
    <property type="match status" value="1"/>
</dbReference>
<name>A0A2X3ESZ7_KLEPN</name>
<evidence type="ECO:0000313" key="3">
    <source>
        <dbReference type="Proteomes" id="UP000251088"/>
    </source>
</evidence>
<dbReference type="CDD" id="cd00408">
    <property type="entry name" value="DHDPS-like"/>
    <property type="match status" value="1"/>
</dbReference>
<gene>
    <name evidence="2" type="primary">dapA_1</name>
    <name evidence="2" type="ORF">NCTC9128_05629</name>
</gene>
<dbReference type="InterPro" id="IPR013785">
    <property type="entry name" value="Aldolase_TIM"/>
</dbReference>
<accession>A0A2X3ESZ7</accession>
<dbReference type="SMART" id="SM01130">
    <property type="entry name" value="DHDPS"/>
    <property type="match status" value="1"/>
</dbReference>
<dbReference type="EMBL" id="UAWN01000014">
    <property type="protein sequence ID" value="SQC39491.1"/>
    <property type="molecule type" value="Genomic_DNA"/>
</dbReference>
<evidence type="ECO:0000256" key="1">
    <source>
        <dbReference type="ARBA" id="ARBA00023239"/>
    </source>
</evidence>
<reference evidence="2 3" key="1">
    <citation type="submission" date="2018-06" db="EMBL/GenBank/DDBJ databases">
        <authorList>
            <consortium name="Pathogen Informatics"/>
            <person name="Doyle S."/>
        </authorList>
    </citation>
    <scope>NUCLEOTIDE SEQUENCE [LARGE SCALE GENOMIC DNA]</scope>
    <source>
        <strain evidence="2 3">NCTC9128</strain>
    </source>
</reference>
<dbReference type="Proteomes" id="UP000251088">
    <property type="component" value="Unassembled WGS sequence"/>
</dbReference>